<comment type="similarity">
    <text evidence="1">Belongs to the transposase IS21/IS408/IS1162 family.</text>
</comment>
<evidence type="ECO:0000256" key="1">
    <source>
        <dbReference type="ARBA" id="ARBA00009277"/>
    </source>
</evidence>
<protein>
    <submittedName>
        <fullName evidence="3">IS21 family transposase</fullName>
    </submittedName>
</protein>
<dbReference type="PANTHER" id="PTHR35004:SF7">
    <property type="entry name" value="INTEGRASE PROTEIN"/>
    <property type="match status" value="1"/>
</dbReference>
<dbReference type="GO" id="GO:0003676">
    <property type="term" value="F:nucleic acid binding"/>
    <property type="evidence" value="ECO:0007669"/>
    <property type="project" value="InterPro"/>
</dbReference>
<dbReference type="Pfam" id="PF22483">
    <property type="entry name" value="Mu-transpos_C_2"/>
    <property type="match status" value="1"/>
</dbReference>
<dbReference type="InterPro" id="IPR036397">
    <property type="entry name" value="RNaseH_sf"/>
</dbReference>
<proteinExistence type="inferred from homology"/>
<evidence type="ECO:0000313" key="3">
    <source>
        <dbReference type="EMBL" id="MBM3274160.1"/>
    </source>
</evidence>
<dbReference type="AlphaFoldDB" id="A0A938BMM6"/>
<gene>
    <name evidence="3" type="primary">istA</name>
    <name evidence="3" type="ORF">FJZ00_03340</name>
</gene>
<organism evidence="3 4">
    <name type="scientific">Candidatus Tanganyikabacteria bacterium</name>
    <dbReference type="NCBI Taxonomy" id="2961651"/>
    <lineage>
        <taxon>Bacteria</taxon>
        <taxon>Bacillati</taxon>
        <taxon>Candidatus Sericytochromatia</taxon>
        <taxon>Candidatus Tanganyikabacteria</taxon>
    </lineage>
</organism>
<dbReference type="Gene3D" id="3.30.420.10">
    <property type="entry name" value="Ribonuclease H-like superfamily/Ribonuclease H"/>
    <property type="match status" value="1"/>
</dbReference>
<accession>A0A938BMM6</accession>
<dbReference type="PROSITE" id="PS50994">
    <property type="entry name" value="INTEGRASE"/>
    <property type="match status" value="1"/>
</dbReference>
<sequence>MITPEREAEIKRLFHAERWRVNTIAAQLGVHHTTVERVLRGDGLDLRQTLKPSIADPFVPLIVQTLERFPRLTATRLYEMVKERGYTGGQSHFRHIISRYRPRKPAEAYLRLRTLPGEQAQMDWAYFGKIKVGQAERRLVAFVMVLSWSRAIFLRFYLGEAMPNFVRGHVDAFSHFEAVPRVILYDNLRSAVLSRVGDAVQFNPTLLSLAAHYRYEPRPVAPYRGNEKGRVERAIFFARQSFFAGRSWHDLHDLNRQALDWCNGIAADRKCPENQAITVRQAAEQEKPVMLALPDNPFPTEETTPVKVGKTPYVRFDGNDYSIPHTLVRRTLTVSASIDVVRILDAERTVAAHPRSYDKGKQVEDPGHIQGLVERKKEGRKHLAMDRLHQAVPGVSSLFLKLAEQGQGLGAATNGLLRMLDLHGAQALERAIAEAVEHDVPSLADIHQILDRYRHDQEQGPPVPVALPDDPRVRNVVVRPHSLEAYGALTRPEEEAQ</sequence>
<name>A0A938BMM6_9BACT</name>
<dbReference type="InterPro" id="IPR001584">
    <property type="entry name" value="Integrase_cat-core"/>
</dbReference>
<feature type="domain" description="Integrase catalytic" evidence="2">
    <location>
        <begin position="112"/>
        <end position="296"/>
    </location>
</feature>
<evidence type="ECO:0000259" key="2">
    <source>
        <dbReference type="PROSITE" id="PS50994"/>
    </source>
</evidence>
<evidence type="ECO:0000313" key="4">
    <source>
        <dbReference type="Proteomes" id="UP000703893"/>
    </source>
</evidence>
<dbReference type="NCBIfam" id="NF033546">
    <property type="entry name" value="transpos_IS21"/>
    <property type="match status" value="1"/>
</dbReference>
<dbReference type="PANTHER" id="PTHR35004">
    <property type="entry name" value="TRANSPOSASE RV3428C-RELATED"/>
    <property type="match status" value="1"/>
</dbReference>
<dbReference type="InterPro" id="IPR054353">
    <property type="entry name" value="IstA-like_C"/>
</dbReference>
<dbReference type="Proteomes" id="UP000703893">
    <property type="component" value="Unassembled WGS sequence"/>
</dbReference>
<comment type="caution">
    <text evidence="3">The sequence shown here is derived from an EMBL/GenBank/DDBJ whole genome shotgun (WGS) entry which is preliminary data.</text>
</comment>
<dbReference type="EMBL" id="VGJX01000138">
    <property type="protein sequence ID" value="MBM3274160.1"/>
    <property type="molecule type" value="Genomic_DNA"/>
</dbReference>
<dbReference type="GO" id="GO:0015074">
    <property type="term" value="P:DNA integration"/>
    <property type="evidence" value="ECO:0007669"/>
    <property type="project" value="InterPro"/>
</dbReference>
<reference evidence="3 4" key="1">
    <citation type="submission" date="2019-03" db="EMBL/GenBank/DDBJ databases">
        <title>Lake Tanganyika Metagenome-Assembled Genomes (MAGs).</title>
        <authorList>
            <person name="Tran P."/>
        </authorList>
    </citation>
    <scope>NUCLEOTIDE SEQUENCE [LARGE SCALE GENOMIC DNA]</scope>
    <source>
        <strain evidence="3">K_DeepCast_65m_m2_236</strain>
    </source>
</reference>